<dbReference type="PANTHER" id="PTHR22726">
    <property type="entry name" value="METALLOENDOPEPTIDASE OMA1"/>
    <property type="match status" value="1"/>
</dbReference>
<organism evidence="9 10">
    <name type="scientific">Bergeriella denitrificans</name>
    <name type="common">Neisseria denitrificans</name>
    <dbReference type="NCBI Taxonomy" id="494"/>
    <lineage>
        <taxon>Bacteria</taxon>
        <taxon>Pseudomonadati</taxon>
        <taxon>Pseudomonadota</taxon>
        <taxon>Betaproteobacteria</taxon>
        <taxon>Neisseriales</taxon>
        <taxon>Neisseriaceae</taxon>
        <taxon>Bergeriella</taxon>
    </lineage>
</organism>
<dbReference type="EC" id="3.4.24.-" evidence="9"/>
<gene>
    <name evidence="9" type="primary">yggG</name>
    <name evidence="9" type="ORF">NCTC10295_00611</name>
</gene>
<comment type="cofactor">
    <cofactor evidence="6">
        <name>Zn(2+)</name>
        <dbReference type="ChEBI" id="CHEBI:29105"/>
    </cofactor>
    <text evidence="6">Binds 1 zinc ion per subunit.</text>
</comment>
<dbReference type="GO" id="GO:0016020">
    <property type="term" value="C:membrane"/>
    <property type="evidence" value="ECO:0007669"/>
    <property type="project" value="TreeGrafter"/>
</dbReference>
<sequence>MLHHTRRPYILIAAFAALAGCTTVADMAGYNTATLNQSAAKNYSQAMAKAQSEQILDTTSNTARRVHAVFNRLKPYADQANQTGVPFNWQMNVIRSQDMNAWAMPGGKMAVYTGMVDRLQMTDDEIAAVVGHEMTHALLEHSKKAIGGQVLTQLGGSILGQTTGIDGRLIGLGADLMATKPFSRYQENEADIGGLRLMAQAGYNPQAAVSVWEKMNLAKEGTSISILSTHPSNTARINSIRKMLPEVMPVYERNKR</sequence>
<keyword evidence="4 6" id="KW-0862">Zinc</keyword>
<dbReference type="PROSITE" id="PS51257">
    <property type="entry name" value="PROKAR_LIPOPROTEIN"/>
    <property type="match status" value="1"/>
</dbReference>
<dbReference type="RefSeq" id="WP_066077434.1">
    <property type="nucleotide sequence ID" value="NZ_CP181246.1"/>
</dbReference>
<dbReference type="CDD" id="cd07331">
    <property type="entry name" value="M48C_Oma1_like"/>
    <property type="match status" value="1"/>
</dbReference>
<name>A0A378UEV1_BERDE</name>
<keyword evidence="3 6" id="KW-0378">Hydrolase</keyword>
<protein>
    <submittedName>
        <fullName evidence="9">Peptidase, M48 family</fullName>
        <ecNumber evidence="9">3.4.24.-</ecNumber>
    </submittedName>
</protein>
<evidence type="ECO:0000256" key="4">
    <source>
        <dbReference type="ARBA" id="ARBA00022833"/>
    </source>
</evidence>
<dbReference type="EMBL" id="UGQS01000001">
    <property type="protein sequence ID" value="STZ75857.1"/>
    <property type="molecule type" value="Genomic_DNA"/>
</dbReference>
<evidence type="ECO:0000256" key="3">
    <source>
        <dbReference type="ARBA" id="ARBA00022801"/>
    </source>
</evidence>
<evidence type="ECO:0000256" key="6">
    <source>
        <dbReference type="RuleBase" id="RU003983"/>
    </source>
</evidence>
<feature type="chain" id="PRO_5016955003" evidence="7">
    <location>
        <begin position="20"/>
        <end position="256"/>
    </location>
</feature>
<dbReference type="Proteomes" id="UP000254651">
    <property type="component" value="Unassembled WGS sequence"/>
</dbReference>
<evidence type="ECO:0000256" key="1">
    <source>
        <dbReference type="ARBA" id="ARBA00022670"/>
    </source>
</evidence>
<keyword evidence="2" id="KW-0479">Metal-binding</keyword>
<feature type="signal peptide" evidence="7">
    <location>
        <begin position="1"/>
        <end position="19"/>
    </location>
</feature>
<evidence type="ECO:0000259" key="8">
    <source>
        <dbReference type="Pfam" id="PF01435"/>
    </source>
</evidence>
<dbReference type="Gene3D" id="3.30.2010.10">
    <property type="entry name" value="Metalloproteases ('zincins'), catalytic domain"/>
    <property type="match status" value="1"/>
</dbReference>
<evidence type="ECO:0000313" key="10">
    <source>
        <dbReference type="Proteomes" id="UP000254651"/>
    </source>
</evidence>
<comment type="similarity">
    <text evidence="6">Belongs to the peptidase M48 family.</text>
</comment>
<dbReference type="GO" id="GO:0051603">
    <property type="term" value="P:proteolysis involved in protein catabolic process"/>
    <property type="evidence" value="ECO:0007669"/>
    <property type="project" value="TreeGrafter"/>
</dbReference>
<reference evidence="9 10" key="1">
    <citation type="submission" date="2018-06" db="EMBL/GenBank/DDBJ databases">
        <authorList>
            <consortium name="Pathogen Informatics"/>
            <person name="Doyle S."/>
        </authorList>
    </citation>
    <scope>NUCLEOTIDE SEQUENCE [LARGE SCALE GENOMIC DNA]</scope>
    <source>
        <strain evidence="9 10">NCTC10295</strain>
    </source>
</reference>
<dbReference type="PANTHER" id="PTHR22726:SF1">
    <property type="entry name" value="METALLOENDOPEPTIDASE OMA1, MITOCHONDRIAL"/>
    <property type="match status" value="1"/>
</dbReference>
<evidence type="ECO:0000256" key="2">
    <source>
        <dbReference type="ARBA" id="ARBA00022723"/>
    </source>
</evidence>
<dbReference type="InterPro" id="IPR051156">
    <property type="entry name" value="Mito/Outer_Membr_Metalloprot"/>
</dbReference>
<evidence type="ECO:0000313" key="9">
    <source>
        <dbReference type="EMBL" id="STZ75857.1"/>
    </source>
</evidence>
<feature type="domain" description="Peptidase M48" evidence="8">
    <location>
        <begin position="62"/>
        <end position="243"/>
    </location>
</feature>
<dbReference type="GO" id="GO:0004222">
    <property type="term" value="F:metalloendopeptidase activity"/>
    <property type="evidence" value="ECO:0007669"/>
    <property type="project" value="InterPro"/>
</dbReference>
<evidence type="ECO:0000256" key="7">
    <source>
        <dbReference type="SAM" id="SignalP"/>
    </source>
</evidence>
<keyword evidence="1 6" id="KW-0645">Protease</keyword>
<dbReference type="GO" id="GO:0046872">
    <property type="term" value="F:metal ion binding"/>
    <property type="evidence" value="ECO:0007669"/>
    <property type="project" value="UniProtKB-KW"/>
</dbReference>
<dbReference type="AlphaFoldDB" id="A0A378UEV1"/>
<dbReference type="Pfam" id="PF01435">
    <property type="entry name" value="Peptidase_M48"/>
    <property type="match status" value="1"/>
</dbReference>
<keyword evidence="5 6" id="KW-0482">Metalloprotease</keyword>
<dbReference type="InterPro" id="IPR001915">
    <property type="entry name" value="Peptidase_M48"/>
</dbReference>
<accession>A0A378UEV1</accession>
<proteinExistence type="inferred from homology"/>
<keyword evidence="10" id="KW-1185">Reference proteome</keyword>
<evidence type="ECO:0000256" key="5">
    <source>
        <dbReference type="ARBA" id="ARBA00023049"/>
    </source>
</evidence>
<keyword evidence="7" id="KW-0732">Signal</keyword>